<keyword evidence="2 3" id="KW-0040">ANK repeat</keyword>
<name>L7W0A0_9BACT</name>
<dbReference type="EMBL" id="JX649885">
    <property type="protein sequence ID" value="AGC71860.1"/>
    <property type="molecule type" value="Genomic_DNA"/>
</dbReference>
<dbReference type="Pfam" id="PF12796">
    <property type="entry name" value="Ank_2"/>
    <property type="match status" value="1"/>
</dbReference>
<accession>L7W0A0</accession>
<dbReference type="InterPro" id="IPR002110">
    <property type="entry name" value="Ankyrin_rpt"/>
</dbReference>
<evidence type="ECO:0000256" key="1">
    <source>
        <dbReference type="ARBA" id="ARBA00022737"/>
    </source>
</evidence>
<dbReference type="Gene3D" id="3.40.50.300">
    <property type="entry name" value="P-loop containing nucleotide triphosphate hydrolases"/>
    <property type="match status" value="1"/>
</dbReference>
<dbReference type="InterPro" id="IPR027417">
    <property type="entry name" value="P-loop_NTPase"/>
</dbReference>
<dbReference type="SUPFAM" id="SSF48403">
    <property type="entry name" value="Ankyrin repeat"/>
    <property type="match status" value="1"/>
</dbReference>
<dbReference type="SMART" id="SM00248">
    <property type="entry name" value="ANK"/>
    <property type="match status" value="2"/>
</dbReference>
<protein>
    <submittedName>
        <fullName evidence="4">Uncharacterized protein</fullName>
    </submittedName>
</protein>
<dbReference type="PANTHER" id="PTHR24198:SF194">
    <property type="entry name" value="INVERSIN-A"/>
    <property type="match status" value="1"/>
</dbReference>
<feature type="repeat" description="ANK" evidence="3">
    <location>
        <begin position="898"/>
        <end position="931"/>
    </location>
</feature>
<dbReference type="PANTHER" id="PTHR24198">
    <property type="entry name" value="ANKYRIN REPEAT AND PROTEIN KINASE DOMAIN-CONTAINING PROTEIN"/>
    <property type="match status" value="1"/>
</dbReference>
<feature type="repeat" description="ANK" evidence="3">
    <location>
        <begin position="934"/>
        <end position="966"/>
    </location>
</feature>
<dbReference type="SUPFAM" id="SSF52540">
    <property type="entry name" value="P-loop containing nucleoside triphosphate hydrolases"/>
    <property type="match status" value="1"/>
</dbReference>
<keyword evidence="1" id="KW-0677">Repeat</keyword>
<proteinExistence type="predicted"/>
<dbReference type="PROSITE" id="PS50297">
    <property type="entry name" value="ANK_REP_REGION"/>
    <property type="match status" value="2"/>
</dbReference>
<organism evidence="4">
    <name type="scientific">uncultured bacterium A1Q1_fos_2140</name>
    <dbReference type="NCBI Taxonomy" id="1256565"/>
    <lineage>
        <taxon>Bacteria</taxon>
        <taxon>environmental samples</taxon>
    </lineage>
</organism>
<sequence>MFVKFMKHKGYADVLFTKPGLKRFLEKHIPDWTAWVKRMDALEEEEAKGGFLEPEAAEAKKIAIDWTMAVCSGEEMLFLNDDQERVVRLPMQGRVLILGPAGSGKTSSIVQWLGENSAEGEILYLTDSPLLLKSVRKECESMGCDLEKIHFKTFNNLLEENIPDCKIVGQAHFDAWLKGYLEGNNPEALAGKALLKKRSQEDIRTEIRQIAGLDWSTYEKRGVLECRFHDPADKAWLFRACADYQKQLYPQYRKPAIGIWLREYLKTDNGIAVSKHFLKKNLQIQKACETLISGGLTMPAALDFPFSDLEKQWIFKACSNWRENCVHPAFYDPALQAKLAGRYTAMIFDEAQKCNLHQLNLATALAESAGFYLLDTNQCTDANANSNLHQLNLATALAESAGFYLLDTNQCTDANANIKETLRKQLLARFPHSFQEIELLPCCYRSHPLILDCLVNPLLKAKGILCGLDYKGKYSWVSGVTAEDSQNVFSRIEKLDDNSRKTLQKMTASCEFAVLAATEAARNEAIALFGETAVWRTTETAGLEFDQVLLHDCLNQPGLQETAKCLRELQVKGMTFTDIRQFHRATADMEGREAINGYFRNLYLAASRAKKGLQIYQSPGRDTDTVLAFLQELGMPKETTPVFEKLEASTPEAWQRLMERLILDHKIERAWSVYQQQCSKNRKDFEFFCEACQEKAEAPTKPPLAADKPLKACGEKNTTSLEIPAAEKPLRLQGANFQAIETCLDIPVSFADQGARNDFWKQKITLHFPYRKLNNSPDMERQFREIHDREYQGLSPETGRLFSMVKENSHGAFLTANPAKALHEKDERGWTLIDWIQQKNNAVALLRHCYESANQDINSSNVSRNIKTAERLHMAVICGQFEEVKRNIGKNMANSIRYGESPLYLAARYGYFRIAEYLINNAGAKINTQQENGSKESALHIAVAKNRPDIVRLLLSKGADIRLDNSQGKTPGVLAKEIGDQKLIALFKESSDKKTANRPIQKTVNSSSKLYQLIASLREKKINLESFKDNKTLIQYLKKNNLLPNAKMLNNPFLYEQIGWLTLILALPLHCFNGERLLLALLEAGIEADAKALNTFCTEKNINCWWLFANNRWTALMTELLNRNILPDCNALNTCSTYNAGVNAWELLISQDANFPVLRKLLEKNILPTALLNRELPCDLDSENYNIWSRLLSNNETKPVFKTLLEKGIFPHTEDLSVCNSFDNTNIWHQLASGKQDLASIMALLERNILPKAQDLDVCSKFGGRNFWYLISMSDEGIPVLIKLLEKNILPSAKALNNRGDAGFNVWSSLAIGKERLSGLMALLKKGIFPDASDLNDKITDSTAWYWILKYDEGTIVLKLFEKNILPTPEAMAEFAWVNWYRLANNPQLRPVFLALLDRNILPPPQIFSNCIAKLKNFWWELILKGQHSLFLALLEKNILPRLEDLSGISNTTKLNFWLFLAQDNKNIPILNALLEKNILPDREAANFCDPQNRNLWWCLSNSSVNTPVFMTLLKKNVLPCLEDLNVCSRTDNTNAWPGLSGLNANVPVFMALMEKNILPRAQDLAVPCSITHCNSWHWLAGSADRTPLIVSLLERGILPNPKDLAICHKTQGKNVWFLLATDSNKTPAFMALLERGILPDTKDLAACSSVDNSHAWYFLAGCDKRIALFQSLLERNILPDDEVLNSAVNTIRPTKRNIWCLLAASDAGIPILEFLLDSGRVPRNKITLKTMIHLFESRQRDLIHPVTNRLHQLLADFRESAPESLPKLGIFTFPERDEARAQRTESRVFDPGNCIK</sequence>
<evidence type="ECO:0000313" key="4">
    <source>
        <dbReference type="EMBL" id="AGC71860.1"/>
    </source>
</evidence>
<dbReference type="Gene3D" id="1.25.40.20">
    <property type="entry name" value="Ankyrin repeat-containing domain"/>
    <property type="match status" value="1"/>
</dbReference>
<evidence type="ECO:0000256" key="3">
    <source>
        <dbReference type="PROSITE-ProRule" id="PRU00023"/>
    </source>
</evidence>
<evidence type="ECO:0000256" key="2">
    <source>
        <dbReference type="ARBA" id="ARBA00023043"/>
    </source>
</evidence>
<dbReference type="PROSITE" id="PS50088">
    <property type="entry name" value="ANK_REPEAT"/>
    <property type="match status" value="2"/>
</dbReference>
<reference evidence="4" key="1">
    <citation type="submission" date="2012-09" db="EMBL/GenBank/DDBJ databases">
        <title>Metagenomic Characterization of a Microbial Community in Wastewater Detects High Levels of Antibiotic Resistance.</title>
        <authorList>
            <person name="Abrams M."/>
            <person name="Caldwell A."/>
            <person name="Vandaei E."/>
            <person name="Lee W."/>
            <person name="Perrott J."/>
            <person name="Khan S.Y."/>
            <person name="Ta J."/>
            <person name="Romero D."/>
            <person name="Nguyen V."/>
            <person name="Pourmand N."/>
            <person name="Ouverney C.C."/>
        </authorList>
    </citation>
    <scope>NUCLEOTIDE SEQUENCE</scope>
</reference>
<dbReference type="InterPro" id="IPR036770">
    <property type="entry name" value="Ankyrin_rpt-contain_sf"/>
</dbReference>